<dbReference type="RefSeq" id="WP_175517939.1">
    <property type="nucleotide sequence ID" value="NZ_FNQP01000016.1"/>
</dbReference>
<gene>
    <name evidence="1" type="ORF">SAMN05660964_02642</name>
</gene>
<reference evidence="1 2" key="1">
    <citation type="submission" date="2016-10" db="EMBL/GenBank/DDBJ databases">
        <authorList>
            <person name="de Groot N.N."/>
        </authorList>
    </citation>
    <scope>NUCLEOTIDE SEQUENCE [LARGE SCALE GENOMIC DNA]</scope>
    <source>
        <strain evidence="1 2">DSM 21228</strain>
    </source>
</reference>
<sequence length="71" mass="8183">MMLQIEQNLKNDVSGMYKNELLDKFNQAASDVRSELNQGVSPDEYEKLNSFLLALEASCEVVDQFWTQTHQ</sequence>
<dbReference type="Pfam" id="PF08988">
    <property type="entry name" value="T3SS_needle_E"/>
    <property type="match status" value="1"/>
</dbReference>
<dbReference type="AlphaFoldDB" id="A0A1H4EMH7"/>
<dbReference type="Proteomes" id="UP000199397">
    <property type="component" value="Unassembled WGS sequence"/>
</dbReference>
<accession>A0A1H4EMH7</accession>
<keyword evidence="2" id="KW-1185">Reference proteome</keyword>
<dbReference type="EMBL" id="FNQP01000016">
    <property type="protein sequence ID" value="SEA85898.1"/>
    <property type="molecule type" value="Genomic_DNA"/>
</dbReference>
<name>A0A1H4EMH7_9GAMM</name>
<dbReference type="STRING" id="525918.SAMN05660964_02642"/>
<evidence type="ECO:0000313" key="1">
    <source>
        <dbReference type="EMBL" id="SEA85898.1"/>
    </source>
</evidence>
<dbReference type="InterPro" id="IPR012671">
    <property type="entry name" value="T3SS_PscE/YscE"/>
</dbReference>
<evidence type="ECO:0000313" key="2">
    <source>
        <dbReference type="Proteomes" id="UP000199397"/>
    </source>
</evidence>
<organism evidence="1 2">
    <name type="scientific">Thiothrix caldifontis</name>
    <dbReference type="NCBI Taxonomy" id="525918"/>
    <lineage>
        <taxon>Bacteria</taxon>
        <taxon>Pseudomonadati</taxon>
        <taxon>Pseudomonadota</taxon>
        <taxon>Gammaproteobacteria</taxon>
        <taxon>Thiotrichales</taxon>
        <taxon>Thiotrichaceae</taxon>
        <taxon>Thiothrix</taxon>
    </lineage>
</organism>
<proteinExistence type="predicted"/>
<protein>
    <submittedName>
        <fullName evidence="1">Type III secretion system, E component of needle</fullName>
    </submittedName>
</protein>
<dbReference type="Gene3D" id="1.20.5.420">
    <property type="entry name" value="Immunoglobulin FC, subunit C"/>
    <property type="match status" value="1"/>
</dbReference>